<organism evidence="1 2">
    <name type="scientific">Sporobacter termitidis DSM 10068</name>
    <dbReference type="NCBI Taxonomy" id="1123282"/>
    <lineage>
        <taxon>Bacteria</taxon>
        <taxon>Bacillati</taxon>
        <taxon>Bacillota</taxon>
        <taxon>Clostridia</taxon>
        <taxon>Eubacteriales</taxon>
        <taxon>Oscillospiraceae</taxon>
        <taxon>Sporobacter</taxon>
    </lineage>
</organism>
<sequence length="214" mass="24967">MLRILESLSKPAPNLTEIYFKNFLKKVCDHFNDPDNIQYVKQIAYYGVKWANTCVKPEDDSEEIETMCIIYDAITNFISTLTPLELMTVFPVDKVYDGNKWGTKDYFYTMAELRKIGMGEVIGYDRVFELLWDYANHELREFLVRYMSLMSAMRRTEGRLGVAEEFCILNGITTYTGYEDPETGDVTLFDNKACTETRRANALKTLPWHFEITE</sequence>
<dbReference type="STRING" id="1123282.SAMN02745823_02721"/>
<reference evidence="1 2" key="1">
    <citation type="submission" date="2016-11" db="EMBL/GenBank/DDBJ databases">
        <authorList>
            <person name="Jaros S."/>
            <person name="Januszkiewicz K."/>
            <person name="Wedrychowicz H."/>
        </authorList>
    </citation>
    <scope>NUCLEOTIDE SEQUENCE [LARGE SCALE GENOMIC DNA]</scope>
    <source>
        <strain evidence="1 2">DSM 10068</strain>
    </source>
</reference>
<evidence type="ECO:0000313" key="1">
    <source>
        <dbReference type="EMBL" id="SHI13704.1"/>
    </source>
</evidence>
<name>A0A1M5YPB4_9FIRM</name>
<gene>
    <name evidence="1" type="ORF">SAMN02745823_02721</name>
</gene>
<accession>A0A1M5YPB4</accession>
<dbReference type="EMBL" id="FQXV01000009">
    <property type="protein sequence ID" value="SHI13704.1"/>
    <property type="molecule type" value="Genomic_DNA"/>
</dbReference>
<dbReference type="RefSeq" id="WP_073079950.1">
    <property type="nucleotide sequence ID" value="NZ_FQXV01000009.1"/>
</dbReference>
<proteinExistence type="predicted"/>
<evidence type="ECO:0000313" key="2">
    <source>
        <dbReference type="Proteomes" id="UP000183995"/>
    </source>
</evidence>
<dbReference type="AlphaFoldDB" id="A0A1M5YPB4"/>
<protein>
    <submittedName>
        <fullName evidence="1">Uncharacterized protein</fullName>
    </submittedName>
</protein>
<keyword evidence="2" id="KW-1185">Reference proteome</keyword>
<dbReference type="Proteomes" id="UP000183995">
    <property type="component" value="Unassembled WGS sequence"/>
</dbReference>